<dbReference type="InterPro" id="IPR017804">
    <property type="entry name" value="MeTrfase_EgtD-like"/>
</dbReference>
<dbReference type="GO" id="GO:0032259">
    <property type="term" value="P:methylation"/>
    <property type="evidence" value="ECO:0007669"/>
    <property type="project" value="UniProtKB-KW"/>
</dbReference>
<keyword evidence="5" id="KW-1185">Reference proteome</keyword>
<dbReference type="InterPro" id="IPR029063">
    <property type="entry name" value="SAM-dependent_MTases_sf"/>
</dbReference>
<evidence type="ECO:0000313" key="4">
    <source>
        <dbReference type="EMBL" id="RLK51163.1"/>
    </source>
</evidence>
<evidence type="ECO:0000259" key="3">
    <source>
        <dbReference type="Pfam" id="PF10017"/>
    </source>
</evidence>
<comment type="caution">
    <text evidence="4">The sequence shown here is derived from an EMBL/GenBank/DDBJ whole genome shotgun (WGS) entry which is preliminary data.</text>
</comment>
<sequence>MGDHTAMQAGVEYAEAPINHAEDTQGFLHDVLEGLAQSPAMLSPKYFYDATGSRLFDRICKLPEYYLTRTEMAILERSAPAIADQLGPGVLLIEPGSGSCAKVGRLLRHLCAPAGYAPVEISGEHLHANLSHLRGAFPDLPITPVCADFTTPFSLPSDIPETRRRVVFFPGSTIGNFPPEAAVDLLRGFRGLLDDRGGLLLGVDRRKDPRILEAAYDDAAGVTAAFNRNLLVRMRDELGAEVNPAGFRHRALWNDECSRIEMHLVSRGRQTIRVGGRTHGFHDDEHIVTEYSYKYSAEGMQRLAAQAGFRVSAQWSDDREWFSVLWLTT</sequence>
<name>A0A498C728_9GAMM</name>
<dbReference type="PANTHER" id="PTHR43397:SF1">
    <property type="entry name" value="ERGOTHIONEINE BIOSYNTHESIS PROTEIN 1"/>
    <property type="match status" value="1"/>
</dbReference>
<dbReference type="PANTHER" id="PTHR43397">
    <property type="entry name" value="ERGOTHIONEINE BIOSYNTHESIS PROTEIN 1"/>
    <property type="match status" value="1"/>
</dbReference>
<accession>A0A498C728</accession>
<reference evidence="4 5" key="1">
    <citation type="submission" date="2018-10" db="EMBL/GenBank/DDBJ databases">
        <title>Genomic Encyclopedia of Type Strains, Phase IV (KMG-IV): sequencing the most valuable type-strain genomes for metagenomic binning, comparative biology and taxonomic classification.</title>
        <authorList>
            <person name="Goeker M."/>
        </authorList>
    </citation>
    <scope>NUCLEOTIDE SEQUENCE [LARGE SCALE GENOMIC DNA]</scope>
    <source>
        <strain evidence="4 5">DSM 12769</strain>
    </source>
</reference>
<dbReference type="Proteomes" id="UP000275461">
    <property type="component" value="Unassembled WGS sequence"/>
</dbReference>
<dbReference type="AlphaFoldDB" id="A0A498C728"/>
<gene>
    <name evidence="4" type="ORF">DFR31_1079</name>
</gene>
<evidence type="ECO:0000256" key="2">
    <source>
        <dbReference type="ARBA" id="ARBA00022679"/>
    </source>
</evidence>
<dbReference type="Gene3D" id="3.40.50.150">
    <property type="entry name" value="Vaccinia Virus protein VP39"/>
    <property type="match status" value="1"/>
</dbReference>
<dbReference type="Pfam" id="PF10017">
    <property type="entry name" value="Methyltransf_33"/>
    <property type="match status" value="1"/>
</dbReference>
<evidence type="ECO:0000313" key="5">
    <source>
        <dbReference type="Proteomes" id="UP000275461"/>
    </source>
</evidence>
<keyword evidence="2 4" id="KW-0808">Transferase</keyword>
<dbReference type="InterPro" id="IPR051128">
    <property type="entry name" value="EgtD_Methyltrsf_superfamily"/>
</dbReference>
<dbReference type="NCBIfam" id="TIGR03438">
    <property type="entry name" value="egtD_ergothio"/>
    <property type="match status" value="1"/>
</dbReference>
<feature type="domain" description="Histidine-specific methyltransferase SAM-dependent" evidence="3">
    <location>
        <begin position="29"/>
        <end position="328"/>
    </location>
</feature>
<dbReference type="InterPro" id="IPR019257">
    <property type="entry name" value="MeTrfase_dom"/>
</dbReference>
<dbReference type="SUPFAM" id="SSF53335">
    <property type="entry name" value="S-adenosyl-L-methionine-dependent methyltransferases"/>
    <property type="match status" value="1"/>
</dbReference>
<proteinExistence type="predicted"/>
<dbReference type="GO" id="GO:0008168">
    <property type="term" value="F:methyltransferase activity"/>
    <property type="evidence" value="ECO:0007669"/>
    <property type="project" value="UniProtKB-KW"/>
</dbReference>
<dbReference type="InterPro" id="IPR035094">
    <property type="entry name" value="EgtD"/>
</dbReference>
<protein>
    <submittedName>
        <fullName evidence="4">Dimethylhistidine N-methyltransferase</fullName>
    </submittedName>
</protein>
<organism evidence="4 5">
    <name type="scientific">Alkalispirillum mobile</name>
    <dbReference type="NCBI Taxonomy" id="85925"/>
    <lineage>
        <taxon>Bacteria</taxon>
        <taxon>Pseudomonadati</taxon>
        <taxon>Pseudomonadota</taxon>
        <taxon>Gammaproteobacteria</taxon>
        <taxon>Chromatiales</taxon>
        <taxon>Ectothiorhodospiraceae</taxon>
        <taxon>Alkalispirillum</taxon>
    </lineage>
</organism>
<dbReference type="RefSeq" id="WP_211328237.1">
    <property type="nucleotide sequence ID" value="NZ_RCDA01000001.1"/>
</dbReference>
<dbReference type="EMBL" id="RCDA01000001">
    <property type="protein sequence ID" value="RLK51163.1"/>
    <property type="molecule type" value="Genomic_DNA"/>
</dbReference>
<evidence type="ECO:0000256" key="1">
    <source>
        <dbReference type="ARBA" id="ARBA00022603"/>
    </source>
</evidence>
<keyword evidence="1 4" id="KW-0489">Methyltransferase</keyword>
<dbReference type="PIRSF" id="PIRSF018005">
    <property type="entry name" value="UCP018005"/>
    <property type="match status" value="1"/>
</dbReference>